<dbReference type="PANTHER" id="PTHR30405">
    <property type="entry name" value="TRANSPOSASE"/>
    <property type="match status" value="1"/>
</dbReference>
<feature type="domain" description="Cas12f1-like TNB" evidence="7">
    <location>
        <begin position="55"/>
        <end position="123"/>
    </location>
</feature>
<evidence type="ECO:0000256" key="2">
    <source>
        <dbReference type="ARBA" id="ARBA00011044"/>
    </source>
</evidence>
<dbReference type="Pfam" id="PF01385">
    <property type="entry name" value="OrfB_IS605"/>
    <property type="match status" value="1"/>
</dbReference>
<dbReference type="Pfam" id="PF07282">
    <property type="entry name" value="Cas12f1-like_TNB"/>
    <property type="match status" value="1"/>
</dbReference>
<sequence length="137" mass="15613">MARLHEKMVNARHDFLHQLSSKLIRENQTICIEDLQVKHMVKNHKLAKSITDASWSEFVAMLTYKAAWHGRNVVRVGKQFPSSQLCSSCGYRNREVKNLNLRAWTCPACGSHQDRDINASKNILQEGLRVLAVGQTV</sequence>
<dbReference type="InterPro" id="IPR051399">
    <property type="entry name" value="RNA-guided_DNA_endo/Transpos"/>
</dbReference>
<dbReference type="EMBL" id="FXTI01000012">
    <property type="protein sequence ID" value="SMO89785.1"/>
    <property type="molecule type" value="Genomic_DNA"/>
</dbReference>
<keyword evidence="3" id="KW-0815">Transposition</keyword>
<protein>
    <submittedName>
        <fullName evidence="8">Transposase, IS605 OrfB family, central region</fullName>
    </submittedName>
</protein>
<gene>
    <name evidence="8" type="ORF">SAMN06264849_11211</name>
</gene>
<dbReference type="GO" id="GO:0003677">
    <property type="term" value="F:DNA binding"/>
    <property type="evidence" value="ECO:0007669"/>
    <property type="project" value="UniProtKB-KW"/>
</dbReference>
<keyword evidence="9" id="KW-1185">Reference proteome</keyword>
<comment type="similarity">
    <text evidence="1">In the C-terminal section; belongs to the transposase 35 family.</text>
</comment>
<organism evidence="8 9">
    <name type="scientific">Melghirimyces algeriensis</name>
    <dbReference type="NCBI Taxonomy" id="910412"/>
    <lineage>
        <taxon>Bacteria</taxon>
        <taxon>Bacillati</taxon>
        <taxon>Bacillota</taxon>
        <taxon>Bacilli</taxon>
        <taxon>Bacillales</taxon>
        <taxon>Thermoactinomycetaceae</taxon>
        <taxon>Melghirimyces</taxon>
    </lineage>
</organism>
<reference evidence="8 9" key="1">
    <citation type="submission" date="2017-05" db="EMBL/GenBank/DDBJ databases">
        <authorList>
            <person name="Varghese N."/>
            <person name="Submissions S."/>
        </authorList>
    </citation>
    <scope>NUCLEOTIDE SEQUENCE [LARGE SCALE GENOMIC DNA]</scope>
    <source>
        <strain evidence="8 9">DSM 45474</strain>
    </source>
</reference>
<dbReference type="PANTHER" id="PTHR30405:SF25">
    <property type="entry name" value="RNA-GUIDED DNA ENDONUCLEASE INSQ-RELATED"/>
    <property type="match status" value="1"/>
</dbReference>
<name>A0A521F0S7_9BACL</name>
<dbReference type="AlphaFoldDB" id="A0A521F0S7"/>
<dbReference type="NCBIfam" id="TIGR01766">
    <property type="entry name" value="IS200/IS605 family accessory protein TnpB-like domain"/>
    <property type="match status" value="1"/>
</dbReference>
<dbReference type="Proteomes" id="UP000315636">
    <property type="component" value="Unassembled WGS sequence"/>
</dbReference>
<evidence type="ECO:0000256" key="3">
    <source>
        <dbReference type="ARBA" id="ARBA00022578"/>
    </source>
</evidence>
<evidence type="ECO:0000313" key="9">
    <source>
        <dbReference type="Proteomes" id="UP000315636"/>
    </source>
</evidence>
<evidence type="ECO:0000256" key="1">
    <source>
        <dbReference type="ARBA" id="ARBA00008761"/>
    </source>
</evidence>
<evidence type="ECO:0000256" key="5">
    <source>
        <dbReference type="ARBA" id="ARBA00023172"/>
    </source>
</evidence>
<keyword evidence="5" id="KW-0233">DNA recombination</keyword>
<keyword evidence="4" id="KW-0238">DNA-binding</keyword>
<dbReference type="GO" id="GO:0006310">
    <property type="term" value="P:DNA recombination"/>
    <property type="evidence" value="ECO:0007669"/>
    <property type="project" value="UniProtKB-KW"/>
</dbReference>
<accession>A0A521F0S7</accession>
<evidence type="ECO:0000256" key="4">
    <source>
        <dbReference type="ARBA" id="ARBA00023125"/>
    </source>
</evidence>
<dbReference type="InterPro" id="IPR010095">
    <property type="entry name" value="Cas12f1-like_TNB"/>
</dbReference>
<evidence type="ECO:0000259" key="6">
    <source>
        <dbReference type="Pfam" id="PF01385"/>
    </source>
</evidence>
<dbReference type="NCBIfam" id="NF040570">
    <property type="entry name" value="guided_TnpB"/>
    <property type="match status" value="1"/>
</dbReference>
<comment type="similarity">
    <text evidence="2">In the N-terminal section; belongs to the transposase 2 family.</text>
</comment>
<feature type="domain" description="Probable transposase IS891/IS1136/IS1341" evidence="6">
    <location>
        <begin position="1"/>
        <end position="43"/>
    </location>
</feature>
<evidence type="ECO:0000259" key="7">
    <source>
        <dbReference type="Pfam" id="PF07282"/>
    </source>
</evidence>
<dbReference type="InterPro" id="IPR001959">
    <property type="entry name" value="Transposase"/>
</dbReference>
<proteinExistence type="inferred from homology"/>
<evidence type="ECO:0000313" key="8">
    <source>
        <dbReference type="EMBL" id="SMO89785.1"/>
    </source>
</evidence>
<dbReference type="GO" id="GO:0032196">
    <property type="term" value="P:transposition"/>
    <property type="evidence" value="ECO:0007669"/>
    <property type="project" value="UniProtKB-KW"/>
</dbReference>